<dbReference type="PROSITE" id="PS51387">
    <property type="entry name" value="FAD_PCMH"/>
    <property type="match status" value="1"/>
</dbReference>
<feature type="domain" description="FAD-binding PCMH-type" evidence="6">
    <location>
        <begin position="61"/>
        <end position="231"/>
    </location>
</feature>
<organism evidence="7 8">
    <name type="scientific">Colletotrichum spinosum</name>
    <dbReference type="NCBI Taxonomy" id="1347390"/>
    <lineage>
        <taxon>Eukaryota</taxon>
        <taxon>Fungi</taxon>
        <taxon>Dikarya</taxon>
        <taxon>Ascomycota</taxon>
        <taxon>Pezizomycotina</taxon>
        <taxon>Sordariomycetes</taxon>
        <taxon>Hypocreomycetidae</taxon>
        <taxon>Glomerellales</taxon>
        <taxon>Glomerellaceae</taxon>
        <taxon>Colletotrichum</taxon>
        <taxon>Colletotrichum orbiculare species complex</taxon>
    </lineage>
</organism>
<dbReference type="Gene3D" id="3.40.462.20">
    <property type="match status" value="1"/>
</dbReference>
<sequence length="475" mass="51610">MASLKASAEFRASNPKGSTQDEIASDAPQLRELAQKFPTLLIYTHSAEAYEQVRPYFNAAVAQQPLAIARPRSVEEVSAVVQEAQSKGIPFGIRAGGHDMSGGQAQGKDGIIIDLRAIDGAEIAEDRKSVRVGGGAVSIDLAKFLNEHDLVTPHGWCATVGVAGWVLGEGYGYSSAFYGLGVDQVLGAKLVLAGGRVVDTDDHPDLLWALRGAGNGTFGIVVELRLKLYDPTAFLGGLVGFPSDETADVLARFGEFERDLPVNFTGEISQMTLPGVGPLLVWIFAWTSDDDSLEEGWAFLEKLKSLGTPLLDTVAQVDDYTFFNSFPYPANVHWYPRLRAVEYLSPEVSQVIADNLAPGPASVTVIHKVHGRALEDNPGACFPLRKPHRLVNPTAAVSDASTQASDFEEYKKWARGFVEELSDEGLALPYGYRNLGPDEDTNWVATYGEETLARLKDIKLKFDPDNVFDKGHPRF</sequence>
<dbReference type="SUPFAM" id="SSF56176">
    <property type="entry name" value="FAD-binding/transporter-associated domain-like"/>
    <property type="match status" value="1"/>
</dbReference>
<keyword evidence="2" id="KW-0285">Flavoprotein</keyword>
<dbReference type="Pfam" id="PF08031">
    <property type="entry name" value="BBE"/>
    <property type="match status" value="1"/>
</dbReference>
<dbReference type="GO" id="GO:0071949">
    <property type="term" value="F:FAD binding"/>
    <property type="evidence" value="ECO:0007669"/>
    <property type="project" value="InterPro"/>
</dbReference>
<evidence type="ECO:0000256" key="1">
    <source>
        <dbReference type="ARBA" id="ARBA00005466"/>
    </source>
</evidence>
<dbReference type="Gene3D" id="3.30.43.10">
    <property type="entry name" value="Uridine Diphospho-n-acetylenolpyruvylglucosamine Reductase, domain 2"/>
    <property type="match status" value="1"/>
</dbReference>
<keyword evidence="8" id="KW-1185">Reference proteome</keyword>
<proteinExistence type="inferred from homology"/>
<evidence type="ECO:0000256" key="4">
    <source>
        <dbReference type="ARBA" id="ARBA00023002"/>
    </source>
</evidence>
<dbReference type="Pfam" id="PF01565">
    <property type="entry name" value="FAD_binding_4"/>
    <property type="match status" value="1"/>
</dbReference>
<reference evidence="7 8" key="1">
    <citation type="submission" date="2018-11" db="EMBL/GenBank/DDBJ databases">
        <title>Genome sequence and assembly of Colletotrichum spinosum.</title>
        <authorList>
            <person name="Gan P."/>
            <person name="Shirasu K."/>
        </authorList>
    </citation>
    <scope>NUCLEOTIDE SEQUENCE [LARGE SCALE GENOMIC DNA]</scope>
    <source>
        <strain evidence="7 8">CBS 515.97</strain>
    </source>
</reference>
<keyword evidence="4" id="KW-0560">Oxidoreductase</keyword>
<dbReference type="InterPro" id="IPR050416">
    <property type="entry name" value="FAD-linked_Oxidoreductase"/>
</dbReference>
<accession>A0A4R8QSR9</accession>
<evidence type="ECO:0000313" key="8">
    <source>
        <dbReference type="Proteomes" id="UP000295083"/>
    </source>
</evidence>
<keyword evidence="3" id="KW-0274">FAD</keyword>
<feature type="region of interest" description="Disordered" evidence="5">
    <location>
        <begin position="1"/>
        <end position="24"/>
    </location>
</feature>
<dbReference type="PANTHER" id="PTHR42973:SF7">
    <property type="entry name" value="FAD-BINDING PCMH-TYPE DOMAIN-CONTAINING PROTEIN"/>
    <property type="match status" value="1"/>
</dbReference>
<dbReference type="AlphaFoldDB" id="A0A4R8QSR9"/>
<evidence type="ECO:0000313" key="7">
    <source>
        <dbReference type="EMBL" id="TDZ40386.1"/>
    </source>
</evidence>
<dbReference type="EMBL" id="QAPG01000005">
    <property type="protein sequence ID" value="TDZ40386.1"/>
    <property type="molecule type" value="Genomic_DNA"/>
</dbReference>
<dbReference type="PANTHER" id="PTHR42973">
    <property type="entry name" value="BINDING OXIDOREDUCTASE, PUTATIVE (AFU_ORTHOLOGUE AFUA_1G17690)-RELATED"/>
    <property type="match status" value="1"/>
</dbReference>
<evidence type="ECO:0000256" key="3">
    <source>
        <dbReference type="ARBA" id="ARBA00022827"/>
    </source>
</evidence>
<protein>
    <submittedName>
        <fullName evidence="7">FAD-linked oxidoreductase aurO</fullName>
    </submittedName>
</protein>
<dbReference type="InterPro" id="IPR036318">
    <property type="entry name" value="FAD-bd_PCMH-like_sf"/>
</dbReference>
<gene>
    <name evidence="7" type="primary">aurO-0</name>
    <name evidence="7" type="ORF">C8035_v004138</name>
</gene>
<comment type="caution">
    <text evidence="7">The sequence shown here is derived from an EMBL/GenBank/DDBJ whole genome shotgun (WGS) entry which is preliminary data.</text>
</comment>
<dbReference type="InterPro" id="IPR012951">
    <property type="entry name" value="BBE"/>
</dbReference>
<dbReference type="GO" id="GO:0016491">
    <property type="term" value="F:oxidoreductase activity"/>
    <property type="evidence" value="ECO:0007669"/>
    <property type="project" value="UniProtKB-KW"/>
</dbReference>
<dbReference type="Proteomes" id="UP000295083">
    <property type="component" value="Unassembled WGS sequence"/>
</dbReference>
<name>A0A4R8QSR9_9PEZI</name>
<dbReference type="InterPro" id="IPR016166">
    <property type="entry name" value="FAD-bd_PCMH"/>
</dbReference>
<dbReference type="InterPro" id="IPR016164">
    <property type="entry name" value="FAD-linked_Oxase-like_C"/>
</dbReference>
<dbReference type="Gene3D" id="3.30.465.10">
    <property type="match status" value="1"/>
</dbReference>
<dbReference type="InterPro" id="IPR016167">
    <property type="entry name" value="FAD-bd_PCMH_sub1"/>
</dbReference>
<dbReference type="InterPro" id="IPR016169">
    <property type="entry name" value="FAD-bd_PCMH_sub2"/>
</dbReference>
<dbReference type="SUPFAM" id="SSF55103">
    <property type="entry name" value="FAD-linked oxidases, C-terminal domain"/>
    <property type="match status" value="1"/>
</dbReference>
<evidence type="ECO:0000256" key="2">
    <source>
        <dbReference type="ARBA" id="ARBA00022630"/>
    </source>
</evidence>
<evidence type="ECO:0000259" key="6">
    <source>
        <dbReference type="PROSITE" id="PS51387"/>
    </source>
</evidence>
<comment type="similarity">
    <text evidence="1">Belongs to the oxygen-dependent FAD-linked oxidoreductase family.</text>
</comment>
<evidence type="ECO:0000256" key="5">
    <source>
        <dbReference type="SAM" id="MobiDB-lite"/>
    </source>
</evidence>
<dbReference type="InterPro" id="IPR006094">
    <property type="entry name" value="Oxid_FAD_bind_N"/>
</dbReference>